<feature type="non-terminal residue" evidence="2">
    <location>
        <position position="105"/>
    </location>
</feature>
<protein>
    <submittedName>
        <fullName evidence="2">Pub domain-containing protein</fullName>
    </submittedName>
</protein>
<keyword evidence="3" id="KW-1185">Reference proteome</keyword>
<evidence type="ECO:0000313" key="2">
    <source>
        <dbReference type="EMBL" id="PHJ15265.1"/>
    </source>
</evidence>
<feature type="region of interest" description="Disordered" evidence="1">
    <location>
        <begin position="17"/>
        <end position="44"/>
    </location>
</feature>
<feature type="region of interest" description="Disordered" evidence="1">
    <location>
        <begin position="83"/>
        <end position="105"/>
    </location>
</feature>
<organism evidence="2 3">
    <name type="scientific">Cystoisospora suis</name>
    <dbReference type="NCBI Taxonomy" id="483139"/>
    <lineage>
        <taxon>Eukaryota</taxon>
        <taxon>Sar</taxon>
        <taxon>Alveolata</taxon>
        <taxon>Apicomplexa</taxon>
        <taxon>Conoidasida</taxon>
        <taxon>Coccidia</taxon>
        <taxon>Eucoccidiorida</taxon>
        <taxon>Eimeriorina</taxon>
        <taxon>Sarcocystidae</taxon>
        <taxon>Cystoisospora</taxon>
    </lineage>
</organism>
<dbReference type="RefSeq" id="XP_067916999.1">
    <property type="nucleotide sequence ID" value="XM_068071025.1"/>
</dbReference>
<dbReference type="VEuPathDB" id="ToxoDB:CSUI_010924"/>
<accession>A0A2C6KFK1</accession>
<proteinExistence type="predicted"/>
<sequence>MEALGFIEAKMHTYSNKKNYKKKDENAPGDQTGEAGGGGGGEEGELDDFYVMTDAYILRLTDAHYLLAELGRHVGLSIPSLPPSSGGFNPYTSSIVSSSGTSFKY</sequence>
<name>A0A2C6KFK1_9APIC</name>
<gene>
    <name evidence="2" type="ORF">CSUI_010924</name>
</gene>
<dbReference type="Proteomes" id="UP000221165">
    <property type="component" value="Unassembled WGS sequence"/>
</dbReference>
<dbReference type="GeneID" id="94434236"/>
<comment type="caution">
    <text evidence="2">The sequence shown here is derived from an EMBL/GenBank/DDBJ whole genome shotgun (WGS) entry which is preliminary data.</text>
</comment>
<evidence type="ECO:0000256" key="1">
    <source>
        <dbReference type="SAM" id="MobiDB-lite"/>
    </source>
</evidence>
<reference evidence="2 3" key="1">
    <citation type="journal article" date="2017" name="Int. J. Parasitol.">
        <title>The genome of the protozoan parasite Cystoisospora suis and a reverse vaccinology approach to identify vaccine candidates.</title>
        <authorList>
            <person name="Palmieri N."/>
            <person name="Shrestha A."/>
            <person name="Ruttkowski B."/>
            <person name="Beck T."/>
            <person name="Vogl C."/>
            <person name="Tomley F."/>
            <person name="Blake D.P."/>
            <person name="Joachim A."/>
        </authorList>
    </citation>
    <scope>NUCLEOTIDE SEQUENCE [LARGE SCALE GENOMIC DNA]</scope>
    <source>
        <strain evidence="2 3">Wien I</strain>
    </source>
</reference>
<dbReference type="AlphaFoldDB" id="A0A2C6KFK1"/>
<dbReference type="EMBL" id="MIGC01008860">
    <property type="protein sequence ID" value="PHJ15265.1"/>
    <property type="molecule type" value="Genomic_DNA"/>
</dbReference>
<evidence type="ECO:0000313" key="3">
    <source>
        <dbReference type="Proteomes" id="UP000221165"/>
    </source>
</evidence>